<dbReference type="Gene3D" id="3.40.50.1010">
    <property type="entry name" value="5'-nuclease"/>
    <property type="match status" value="1"/>
</dbReference>
<dbReference type="InterPro" id="IPR002716">
    <property type="entry name" value="PIN_dom"/>
</dbReference>
<feature type="domain" description="PIN" evidence="1">
    <location>
        <begin position="3"/>
        <end position="136"/>
    </location>
</feature>
<dbReference type="SUPFAM" id="SSF88723">
    <property type="entry name" value="PIN domain-like"/>
    <property type="match status" value="1"/>
</dbReference>
<reference evidence="2 3" key="1">
    <citation type="submission" date="2019-12" db="EMBL/GenBank/DDBJ databases">
        <title>Whole-genome sequencing of Allorhizobium vitis.</title>
        <authorList>
            <person name="Gan H.M."/>
            <person name="Szegedi E."/>
            <person name="Burr T."/>
            <person name="Savka M.A."/>
        </authorList>
    </citation>
    <scope>NUCLEOTIDE SEQUENCE [LARGE SCALE GENOMIC DNA]</scope>
    <source>
        <strain evidence="2 3">CG516</strain>
    </source>
</reference>
<accession>A0A6L6VMB6</accession>
<dbReference type="InterPro" id="IPR029060">
    <property type="entry name" value="PIN-like_dom_sf"/>
</dbReference>
<evidence type="ECO:0000313" key="3">
    <source>
        <dbReference type="Proteomes" id="UP000477951"/>
    </source>
</evidence>
<evidence type="ECO:0000313" key="2">
    <source>
        <dbReference type="EMBL" id="MUZ76211.1"/>
    </source>
</evidence>
<evidence type="ECO:0000259" key="1">
    <source>
        <dbReference type="Pfam" id="PF01850"/>
    </source>
</evidence>
<protein>
    <submittedName>
        <fullName evidence="2">Type II toxin-antitoxin system VapC family toxin</fullName>
    </submittedName>
</protein>
<sequence>MLLLDTTILSARAKIRPPVGLRQWLEDVSSLARLCICFPILIEIKRGLFMSRDAATVARVRKVIEDIEQSDFVYLALGRNTEDIFAAMMATPALKRFWYPDPKQKHQRVSHDLMIAAIAITYDTPILTTDGDFTEIHKHFELPGVYNPLKEEWLVSPEPHIELPRLRSAPPEPNF</sequence>
<dbReference type="RefSeq" id="WP_156616667.1">
    <property type="nucleotide sequence ID" value="NZ_WPHR01000056.1"/>
</dbReference>
<dbReference type="Pfam" id="PF01850">
    <property type="entry name" value="PIN"/>
    <property type="match status" value="1"/>
</dbReference>
<organism evidence="2 3">
    <name type="scientific">Agrobacterium vitis</name>
    <name type="common">Rhizobium vitis</name>
    <dbReference type="NCBI Taxonomy" id="373"/>
    <lineage>
        <taxon>Bacteria</taxon>
        <taxon>Pseudomonadati</taxon>
        <taxon>Pseudomonadota</taxon>
        <taxon>Alphaproteobacteria</taxon>
        <taxon>Hyphomicrobiales</taxon>
        <taxon>Rhizobiaceae</taxon>
        <taxon>Rhizobium/Agrobacterium group</taxon>
        <taxon>Agrobacterium</taxon>
    </lineage>
</organism>
<dbReference type="AlphaFoldDB" id="A0A6L6VMB6"/>
<name>A0A6L6VMB6_AGRVI</name>
<gene>
    <name evidence="2" type="ORF">GOZ90_26635</name>
</gene>
<proteinExistence type="predicted"/>
<dbReference type="EMBL" id="WPHR01000056">
    <property type="protein sequence ID" value="MUZ76211.1"/>
    <property type="molecule type" value="Genomic_DNA"/>
</dbReference>
<comment type="caution">
    <text evidence="2">The sequence shown here is derived from an EMBL/GenBank/DDBJ whole genome shotgun (WGS) entry which is preliminary data.</text>
</comment>
<dbReference type="Proteomes" id="UP000477951">
    <property type="component" value="Unassembled WGS sequence"/>
</dbReference>